<feature type="region of interest" description="Disordered" evidence="5">
    <location>
        <begin position="430"/>
        <end position="465"/>
    </location>
</feature>
<reference evidence="6" key="2">
    <citation type="submission" date="2025-08" db="UniProtKB">
        <authorList>
            <consortium name="Ensembl"/>
        </authorList>
    </citation>
    <scope>IDENTIFICATION</scope>
</reference>
<dbReference type="GO" id="GO:0008253">
    <property type="term" value="F:5'-nucleotidase activity"/>
    <property type="evidence" value="ECO:0007669"/>
    <property type="project" value="TreeGrafter"/>
</dbReference>
<evidence type="ECO:0000313" key="7">
    <source>
        <dbReference type="Proteomes" id="UP000291022"/>
    </source>
</evidence>
<evidence type="ECO:0000256" key="1">
    <source>
        <dbReference type="ARBA" id="ARBA00009589"/>
    </source>
</evidence>
<dbReference type="STRING" id="9643.ENSUAMP00000032951"/>
<dbReference type="InterPro" id="IPR036412">
    <property type="entry name" value="HAD-like_sf"/>
</dbReference>
<dbReference type="Pfam" id="PF05761">
    <property type="entry name" value="5_nucleotid"/>
    <property type="match status" value="1"/>
</dbReference>
<feature type="compositionally biased region" description="Low complexity" evidence="5">
    <location>
        <begin position="455"/>
        <end position="464"/>
    </location>
</feature>
<proteinExistence type="inferred from homology"/>
<reference evidence="7" key="1">
    <citation type="submission" date="2016-06" db="EMBL/GenBank/DDBJ databases">
        <title>De novo assembly and RNA-Seq shows season-dependent expression and editing in black bear kidneys.</title>
        <authorList>
            <person name="Korstanje R."/>
            <person name="Srivastava A."/>
            <person name="Sarsani V.K."/>
            <person name="Sheehan S.M."/>
            <person name="Seger R.L."/>
            <person name="Barter M.E."/>
            <person name="Lindqvist C."/>
            <person name="Brody L.C."/>
            <person name="Mullikin J.C."/>
        </authorList>
    </citation>
    <scope>NUCLEOTIDE SEQUENCE [LARGE SCALE GENOMIC DNA]</scope>
</reference>
<comment type="similarity">
    <text evidence="1">Belongs to the 5'(3')-deoxyribonucleotidase family.</text>
</comment>
<organism evidence="6 7">
    <name type="scientific">Ursus americanus</name>
    <name type="common">American black bear</name>
    <name type="synonym">Euarctos americanus</name>
    <dbReference type="NCBI Taxonomy" id="9643"/>
    <lineage>
        <taxon>Eukaryota</taxon>
        <taxon>Metazoa</taxon>
        <taxon>Chordata</taxon>
        <taxon>Craniata</taxon>
        <taxon>Vertebrata</taxon>
        <taxon>Euteleostomi</taxon>
        <taxon>Mammalia</taxon>
        <taxon>Eutheria</taxon>
        <taxon>Laurasiatheria</taxon>
        <taxon>Carnivora</taxon>
        <taxon>Caniformia</taxon>
        <taxon>Ursidae</taxon>
        <taxon>Ursus</taxon>
    </lineage>
</organism>
<dbReference type="PANTHER" id="PTHR12103">
    <property type="entry name" value="5'-NUCLEOTIDASE DOMAIN-CONTAINING"/>
    <property type="match status" value="1"/>
</dbReference>
<keyword evidence="7" id="KW-1185">Reference proteome</keyword>
<protein>
    <recommendedName>
        <fullName evidence="8">5'-nucleotidase domain containing 4</fullName>
    </recommendedName>
</protein>
<dbReference type="AlphaFoldDB" id="A0A452SK15"/>
<dbReference type="InterPro" id="IPR008380">
    <property type="entry name" value="HAD-SF_hydro_IG_5-nucl"/>
</dbReference>
<keyword evidence="3" id="KW-0378">Hydrolase</keyword>
<sequence>MGLHPGWAGGREQGVGAPTSLVLLGSHSLQAPYEARAFEFLLERLVCIGSLRDILRYTDNLSFPTRGLAFDVLSGNLLKWTPGGTCCWAPMASPSSRSKRPGIWSFDPSKFIQRDSLWRFHSLTTLFHRRLRTPLSASPVLSACPSCDTGYQHGNLFMSFRSLFQDASDAMDNVHQSGSAQDPGTPDLSVRIPFLLDKMKEAGKVFLATSSTYNYTDVSVWTGAGWGGAWPSESRETRPWRSYFDPIVVDTQKPCFFAEGTVLRQVDTGMAVMGGAEHCVVYSGGSLDVVCKLLGVRGKDILYIGDHIFGDILKSKKQQGWQTCLVIPELSRELGIWAREKGGQMEELKRLDVRLAEGEGWRGLAFPSKLDFGIPLTPWHVGSVFRGGFRQTLSYQLMRSAGLYAATCLDILRYPLSSLHRAARAGESLQSLPGIPDPLPQKDPLVPSPAKSSRGHQSQSSTSRCKWVQALQGTVGDIKKRTGGISGRDKTPVLGSSPPAQPSHLL</sequence>
<keyword evidence="4" id="KW-0460">Magnesium</keyword>
<name>A0A452SK15_URSAM</name>
<dbReference type="PANTHER" id="PTHR12103:SF18">
    <property type="entry name" value="5'-NUCLEOTIDASE DOMAIN-CONTAINING PROTEIN 4"/>
    <property type="match status" value="1"/>
</dbReference>
<evidence type="ECO:0000256" key="3">
    <source>
        <dbReference type="ARBA" id="ARBA00022801"/>
    </source>
</evidence>
<feature type="region of interest" description="Disordered" evidence="5">
    <location>
        <begin position="478"/>
        <end position="506"/>
    </location>
</feature>
<dbReference type="Proteomes" id="UP000291022">
    <property type="component" value="Unassembled WGS sequence"/>
</dbReference>
<evidence type="ECO:0000256" key="2">
    <source>
        <dbReference type="ARBA" id="ARBA00022723"/>
    </source>
</evidence>
<evidence type="ECO:0008006" key="8">
    <source>
        <dbReference type="Google" id="ProtNLM"/>
    </source>
</evidence>
<dbReference type="Gene3D" id="3.40.50.1000">
    <property type="entry name" value="HAD superfamily/HAD-like"/>
    <property type="match status" value="1"/>
</dbReference>
<evidence type="ECO:0000313" key="6">
    <source>
        <dbReference type="Ensembl" id="ENSUAMP00000032951.1"/>
    </source>
</evidence>
<dbReference type="GO" id="GO:0046872">
    <property type="term" value="F:metal ion binding"/>
    <property type="evidence" value="ECO:0007669"/>
    <property type="project" value="UniProtKB-KW"/>
</dbReference>
<dbReference type="InterPro" id="IPR023214">
    <property type="entry name" value="HAD_sf"/>
</dbReference>
<evidence type="ECO:0000256" key="4">
    <source>
        <dbReference type="ARBA" id="ARBA00022842"/>
    </source>
</evidence>
<evidence type="ECO:0000256" key="5">
    <source>
        <dbReference type="SAM" id="MobiDB-lite"/>
    </source>
</evidence>
<dbReference type="Ensembl" id="ENSUAMT00000036718.1">
    <property type="protein sequence ID" value="ENSUAMP00000032951.1"/>
    <property type="gene ID" value="ENSUAMG00000025124.1"/>
</dbReference>
<dbReference type="SUPFAM" id="SSF56784">
    <property type="entry name" value="HAD-like"/>
    <property type="match status" value="1"/>
</dbReference>
<dbReference type="GeneTree" id="ENSGT00940000162631"/>
<reference evidence="6" key="3">
    <citation type="submission" date="2025-09" db="UniProtKB">
        <authorList>
            <consortium name="Ensembl"/>
        </authorList>
    </citation>
    <scope>IDENTIFICATION</scope>
</reference>
<accession>A0A452SK15</accession>
<keyword evidence="2" id="KW-0479">Metal-binding</keyword>